<reference evidence="11 12" key="1">
    <citation type="submission" date="2019-03" db="EMBL/GenBank/DDBJ databases">
        <title>Luteimonas zhaokaii sp.nov., isolated from the rectal contents of Plateau pika in Yushu, Qinghai Province, China.</title>
        <authorList>
            <person name="Zhang G."/>
        </authorList>
    </citation>
    <scope>NUCLEOTIDE SEQUENCE [LARGE SCALE GENOMIC DNA]</scope>
    <source>
        <strain evidence="11 12">THG-MD21</strain>
    </source>
</reference>
<protein>
    <submittedName>
        <fullName evidence="11">EscV/YscV/HrcV family type III secretion system export apparatus protein</fullName>
    </submittedName>
</protein>
<comment type="caution">
    <text evidence="11">The sequence shown here is derived from an EMBL/GenBank/DDBJ whole genome shotgun (WGS) entry which is preliminary data.</text>
</comment>
<dbReference type="OrthoDB" id="9759185at2"/>
<evidence type="ECO:0000256" key="6">
    <source>
        <dbReference type="ARBA" id="ARBA00022692"/>
    </source>
</evidence>
<evidence type="ECO:0000313" key="12">
    <source>
        <dbReference type="Proteomes" id="UP000295543"/>
    </source>
</evidence>
<feature type="transmembrane region" description="Helical" evidence="10">
    <location>
        <begin position="326"/>
        <end position="343"/>
    </location>
</feature>
<evidence type="ECO:0000313" key="11">
    <source>
        <dbReference type="EMBL" id="TDK28955.1"/>
    </source>
</evidence>
<dbReference type="InterPro" id="IPR042193">
    <property type="entry name" value="FHIPEP_3"/>
</dbReference>
<evidence type="ECO:0000256" key="7">
    <source>
        <dbReference type="ARBA" id="ARBA00022989"/>
    </source>
</evidence>
<feature type="transmembrane region" description="Helical" evidence="10">
    <location>
        <begin position="245"/>
        <end position="265"/>
    </location>
</feature>
<keyword evidence="6 10" id="KW-0812">Transmembrane</keyword>
<feature type="transmembrane region" description="Helical" evidence="10">
    <location>
        <begin position="150"/>
        <end position="176"/>
    </location>
</feature>
<keyword evidence="4" id="KW-1003">Cell membrane</keyword>
<dbReference type="PANTHER" id="PTHR30161:SF2">
    <property type="entry name" value="INVASION PROTEIN INVA"/>
    <property type="match status" value="1"/>
</dbReference>
<feature type="region of interest" description="Disordered" evidence="9">
    <location>
        <begin position="1"/>
        <end position="29"/>
    </location>
</feature>
<comment type="similarity">
    <text evidence="2">Belongs to the FHIPEP (flagella/HR/invasion proteins export pore) family.</text>
</comment>
<name>A0A4R5U572_9GAMM</name>
<evidence type="ECO:0000256" key="5">
    <source>
        <dbReference type="ARBA" id="ARBA00022519"/>
    </source>
</evidence>
<feature type="transmembrane region" description="Helical" evidence="10">
    <location>
        <begin position="277"/>
        <end position="305"/>
    </location>
</feature>
<dbReference type="InterPro" id="IPR042196">
    <property type="entry name" value="FHIPEP_4"/>
</dbReference>
<dbReference type="Gene3D" id="3.40.50.12790">
    <property type="entry name" value="FHIPEP family, domain 4"/>
    <property type="match status" value="1"/>
</dbReference>
<gene>
    <name evidence="11" type="ORF">E2F49_15445</name>
</gene>
<dbReference type="InterPro" id="IPR042194">
    <property type="entry name" value="FHIPEP_1"/>
</dbReference>
<dbReference type="Proteomes" id="UP000295543">
    <property type="component" value="Unassembled WGS sequence"/>
</dbReference>
<dbReference type="EMBL" id="SMTG01000009">
    <property type="protein sequence ID" value="TDK28955.1"/>
    <property type="molecule type" value="Genomic_DNA"/>
</dbReference>
<dbReference type="GO" id="GO:0005886">
    <property type="term" value="C:plasma membrane"/>
    <property type="evidence" value="ECO:0007669"/>
    <property type="project" value="UniProtKB-SubCell"/>
</dbReference>
<dbReference type="PIRSF" id="PIRSF005419">
    <property type="entry name" value="FlhA"/>
    <property type="match status" value="1"/>
</dbReference>
<dbReference type="InterPro" id="IPR001712">
    <property type="entry name" value="T3SS_FHIPEP"/>
</dbReference>
<keyword evidence="5" id="KW-0997">Cell inner membrane</keyword>
<dbReference type="PRINTS" id="PR00949">
    <property type="entry name" value="TYPE3IMAPROT"/>
</dbReference>
<dbReference type="Gene3D" id="1.10.8.540">
    <property type="entry name" value="FHIPEP family, domain 3"/>
    <property type="match status" value="1"/>
</dbReference>
<feature type="transmembrane region" description="Helical" evidence="10">
    <location>
        <begin position="118"/>
        <end position="138"/>
    </location>
</feature>
<dbReference type="Pfam" id="PF00771">
    <property type="entry name" value="FHIPEP"/>
    <property type="match status" value="1"/>
</dbReference>
<keyword evidence="7 10" id="KW-1133">Transmembrane helix</keyword>
<keyword evidence="3" id="KW-0813">Transport</keyword>
<dbReference type="InterPro" id="IPR006302">
    <property type="entry name" value="T3SS_HrcV"/>
</dbReference>
<accession>A0A4R5U572</accession>
<evidence type="ECO:0000256" key="9">
    <source>
        <dbReference type="SAM" id="MobiDB-lite"/>
    </source>
</evidence>
<evidence type="ECO:0000256" key="2">
    <source>
        <dbReference type="ARBA" id="ARBA00008835"/>
    </source>
</evidence>
<evidence type="ECO:0000256" key="3">
    <source>
        <dbReference type="ARBA" id="ARBA00022448"/>
    </source>
</evidence>
<dbReference type="AlphaFoldDB" id="A0A4R5U572"/>
<evidence type="ECO:0000256" key="8">
    <source>
        <dbReference type="ARBA" id="ARBA00023136"/>
    </source>
</evidence>
<feature type="transmembrane region" description="Helical" evidence="10">
    <location>
        <begin position="63"/>
        <end position="82"/>
    </location>
</feature>
<keyword evidence="12" id="KW-1185">Reference proteome</keyword>
<dbReference type="GO" id="GO:0009306">
    <property type="term" value="P:protein secretion"/>
    <property type="evidence" value="ECO:0007669"/>
    <property type="project" value="InterPro"/>
</dbReference>
<keyword evidence="8 10" id="KW-0472">Membrane</keyword>
<proteinExistence type="inferred from homology"/>
<evidence type="ECO:0000256" key="1">
    <source>
        <dbReference type="ARBA" id="ARBA00004429"/>
    </source>
</evidence>
<dbReference type="Gene3D" id="3.40.30.60">
    <property type="entry name" value="FHIPEP family, domain 1"/>
    <property type="match status" value="1"/>
</dbReference>
<dbReference type="PANTHER" id="PTHR30161">
    <property type="entry name" value="FLAGELLAR EXPORT PROTEIN, MEMBRANE FLHA SUBUNIT-RELATED"/>
    <property type="match status" value="1"/>
</dbReference>
<dbReference type="NCBIfam" id="TIGR01399">
    <property type="entry name" value="hrcV"/>
    <property type="match status" value="1"/>
</dbReference>
<feature type="transmembrane region" description="Helical" evidence="10">
    <location>
        <begin position="88"/>
        <end position="106"/>
    </location>
</feature>
<organism evidence="11 12">
    <name type="scientific">Luteimonas terrae</name>
    <dbReference type="NCBI Taxonomy" id="1530191"/>
    <lineage>
        <taxon>Bacteria</taxon>
        <taxon>Pseudomonadati</taxon>
        <taxon>Pseudomonadota</taxon>
        <taxon>Gammaproteobacteria</taxon>
        <taxon>Lysobacterales</taxon>
        <taxon>Lysobacteraceae</taxon>
        <taxon>Luteimonas</taxon>
    </lineage>
</organism>
<comment type="subcellular location">
    <subcellularLocation>
        <location evidence="1">Cell inner membrane</location>
        <topology evidence="1">Multi-pass membrane protein</topology>
    </subcellularLocation>
</comment>
<evidence type="ECO:0000256" key="4">
    <source>
        <dbReference type="ARBA" id="ARBA00022475"/>
    </source>
</evidence>
<sequence>MRDRRGAGPFRRTARSSRVASEHDGRPPGPCVQGGVSVKALFAQLTGAPAGAAPRAKLGYSDVILAFAAVTIISVMILPLPLVVIDTLVAVNISIGFGLLLLGIYIPTAVAFSSFPSVLLLTTLFRLAISIAITRSILLHAEGGHIVETFGTLVAGGNLVVGMVVFLIITVVQFIVIAKGAERVAEVAARFTLDAMPGKQLSIDSDLRAGLIDKDEARRKRRLLETESQLHGSLDGAMKFVKGDAIAGIVIILINLLGGLAIGVLQRGMPLGEATRVYSILTIGDGLVSQIPAILSTIAAGLIVTRTTGEIDDRHLGDAITRQVSGQPRVIMITGILALLMTLVPGFPWPVFLILGVGLLTFSAWSYRYKFEVLRRAFRISEEEVVADAQQAVKQDDLAPPAPLQLQVSPLLAHNLGAHNLEARVAEVAQRLREEYGVPVPVPSLRIVPTFGDDEYRLTAFGARIATGRLRSDALLQPQPANSANAAKLPGFYPAVVAGEWVQTQGEGTQAPIDVLGAHASAAIRRRMGGFLGIQETSNLFAKMQRDYPDLVKEMLRVVAPQRVADVLRRLSEEGVPIRNLRDAFEAITDVGGREKDVVLLTEYVRVALKREIADRYSDDERTLHVLLIHPELEDKLRQSVRVAGGASQLAISPELAGRLGNEVRAHLGRQAPGVKPVLLCSLDVRRHLRKLMEVDFFDLPVLSYQELAPDLRIVQAGQINA</sequence>
<evidence type="ECO:0000256" key="10">
    <source>
        <dbReference type="SAM" id="Phobius"/>
    </source>
</evidence>